<evidence type="ECO:0000256" key="4">
    <source>
        <dbReference type="SAM" id="Phobius"/>
    </source>
</evidence>
<dbReference type="SMART" id="SM00304">
    <property type="entry name" value="HAMP"/>
    <property type="match status" value="1"/>
</dbReference>
<dbReference type="PANTHER" id="PTHR43531">
    <property type="entry name" value="PROTEIN ICFG"/>
    <property type="match status" value="1"/>
</dbReference>
<dbReference type="PANTHER" id="PTHR43531:SF11">
    <property type="entry name" value="METHYL-ACCEPTING CHEMOTAXIS PROTEIN 3"/>
    <property type="match status" value="1"/>
</dbReference>
<feature type="transmembrane region" description="Helical" evidence="4">
    <location>
        <begin position="119"/>
        <end position="140"/>
    </location>
</feature>
<keyword evidence="4" id="KW-0812">Transmembrane</keyword>
<evidence type="ECO:0000259" key="5">
    <source>
        <dbReference type="PROSITE" id="PS50111"/>
    </source>
</evidence>
<evidence type="ECO:0000313" key="7">
    <source>
        <dbReference type="EMBL" id="MPM54090.1"/>
    </source>
</evidence>
<evidence type="ECO:0000256" key="1">
    <source>
        <dbReference type="ARBA" id="ARBA00022500"/>
    </source>
</evidence>
<dbReference type="Gene3D" id="6.10.340.10">
    <property type="match status" value="1"/>
</dbReference>
<protein>
    <submittedName>
        <fullName evidence="7">Methyl-accepting chemotaxis protein III</fullName>
    </submittedName>
</protein>
<feature type="domain" description="HAMP" evidence="6">
    <location>
        <begin position="141"/>
        <end position="193"/>
    </location>
</feature>
<accession>A0A645ALV3</accession>
<dbReference type="InterPro" id="IPR003660">
    <property type="entry name" value="HAMP_dom"/>
</dbReference>
<dbReference type="GO" id="GO:0006935">
    <property type="term" value="P:chemotaxis"/>
    <property type="evidence" value="ECO:0007669"/>
    <property type="project" value="UniProtKB-KW"/>
</dbReference>
<dbReference type="InterPro" id="IPR051310">
    <property type="entry name" value="MCP_chemotaxis"/>
</dbReference>
<evidence type="ECO:0000259" key="6">
    <source>
        <dbReference type="PROSITE" id="PS50885"/>
    </source>
</evidence>
<dbReference type="AlphaFoldDB" id="A0A645ALV3"/>
<dbReference type="Pfam" id="PF00672">
    <property type="entry name" value="HAMP"/>
    <property type="match status" value="1"/>
</dbReference>
<dbReference type="CDD" id="cd11386">
    <property type="entry name" value="MCP_signal"/>
    <property type="match status" value="1"/>
</dbReference>
<reference evidence="7" key="1">
    <citation type="submission" date="2019-08" db="EMBL/GenBank/DDBJ databases">
        <authorList>
            <person name="Kucharzyk K."/>
            <person name="Murdoch R.W."/>
            <person name="Higgins S."/>
            <person name="Loffler F."/>
        </authorList>
    </citation>
    <scope>NUCLEOTIDE SEQUENCE</scope>
</reference>
<proteinExistence type="inferred from homology"/>
<dbReference type="InterPro" id="IPR024478">
    <property type="entry name" value="HlyB_4HB_MCP"/>
</dbReference>
<dbReference type="SMART" id="SM00283">
    <property type="entry name" value="MA"/>
    <property type="match status" value="1"/>
</dbReference>
<comment type="similarity">
    <text evidence="2">Belongs to the methyl-accepting chemotaxis (MCP) protein family.</text>
</comment>
<dbReference type="PROSITE" id="PS50111">
    <property type="entry name" value="CHEMOTAXIS_TRANSDUC_2"/>
    <property type="match status" value="1"/>
</dbReference>
<dbReference type="SUPFAM" id="SSF58104">
    <property type="entry name" value="Methyl-accepting chemotaxis protein (MCP) signaling domain"/>
    <property type="match status" value="1"/>
</dbReference>
<dbReference type="Gene3D" id="1.10.287.950">
    <property type="entry name" value="Methyl-accepting chemotaxis protein"/>
    <property type="match status" value="1"/>
</dbReference>
<keyword evidence="1" id="KW-0145">Chemotaxis</keyword>
<name>A0A645ALV3_9ZZZZ</name>
<dbReference type="GO" id="GO:0004888">
    <property type="term" value="F:transmembrane signaling receptor activity"/>
    <property type="evidence" value="ECO:0007669"/>
    <property type="project" value="TreeGrafter"/>
</dbReference>
<dbReference type="CDD" id="cd06225">
    <property type="entry name" value="HAMP"/>
    <property type="match status" value="1"/>
</dbReference>
<gene>
    <name evidence="7" type="primary">trg_3</name>
    <name evidence="7" type="ORF">SDC9_100863</name>
</gene>
<sequence length="549" mass="58661">MLLMQADSLRNNYVKECETLLATIETDMNNYEAGITDDADQELFFALKSDWIDFKTYMLQGLSYAKVGQYEHVRRVLLVEANAVSGSLMDSFMKMYEYNSNEAAERAAENDRLAKISNLIMLGVIIAALFVAVAMGVMIARGISKPLSKMVDAADRLAKGDFDIDVAVNSKDETGMLGRSFINMSETLKAIISDLSRGLEAFANGNFAIDSSSEEIYMGDYRSLLDNTRKMRDKLSDVLRGVNTAAEQVNVGADQVSGGAQALASGSTEQAATVEEMNASIAQVAEQAENNLATIKAAAENIKQAVGGVNSSNEYMHQLSAAIGEISTSSNQIMSITKVIEDIAFQTNILALNAAIEAARAGSAGKGFAVVADEVRNLAGKSAEAARRTAELIGAAVSTVSRGTEITEKTARELRNTEVSAKKVAESFVMIEEASVQQTDSIEQIRDGLNQISAVVQTNAATAEENSATSEEMSAQAVSLRQEVGRFRFREEGADFIRLTESVPASDASDGDGMSNEDGSEVSEGDESASPDAGMEGKTAPDNLPAGKY</sequence>
<keyword evidence="4" id="KW-0472">Membrane</keyword>
<feature type="domain" description="Methyl-accepting transducer" evidence="5">
    <location>
        <begin position="245"/>
        <end position="474"/>
    </location>
</feature>
<dbReference type="GO" id="GO:0005886">
    <property type="term" value="C:plasma membrane"/>
    <property type="evidence" value="ECO:0007669"/>
    <property type="project" value="TreeGrafter"/>
</dbReference>
<dbReference type="PROSITE" id="PS50885">
    <property type="entry name" value="HAMP"/>
    <property type="match status" value="1"/>
</dbReference>
<evidence type="ECO:0000256" key="3">
    <source>
        <dbReference type="SAM" id="MobiDB-lite"/>
    </source>
</evidence>
<dbReference type="InterPro" id="IPR004089">
    <property type="entry name" value="MCPsignal_dom"/>
</dbReference>
<dbReference type="EMBL" id="VSSQ01014643">
    <property type="protein sequence ID" value="MPM54090.1"/>
    <property type="molecule type" value="Genomic_DNA"/>
</dbReference>
<dbReference type="GO" id="GO:0007165">
    <property type="term" value="P:signal transduction"/>
    <property type="evidence" value="ECO:0007669"/>
    <property type="project" value="InterPro"/>
</dbReference>
<keyword evidence="4" id="KW-1133">Transmembrane helix</keyword>
<evidence type="ECO:0000256" key="2">
    <source>
        <dbReference type="ARBA" id="ARBA00029447"/>
    </source>
</evidence>
<dbReference type="Pfam" id="PF00015">
    <property type="entry name" value="MCPsignal"/>
    <property type="match status" value="1"/>
</dbReference>
<feature type="compositionally biased region" description="Acidic residues" evidence="3">
    <location>
        <begin position="518"/>
        <end position="529"/>
    </location>
</feature>
<feature type="region of interest" description="Disordered" evidence="3">
    <location>
        <begin position="500"/>
        <end position="549"/>
    </location>
</feature>
<organism evidence="7">
    <name type="scientific">bioreactor metagenome</name>
    <dbReference type="NCBI Taxonomy" id="1076179"/>
    <lineage>
        <taxon>unclassified sequences</taxon>
        <taxon>metagenomes</taxon>
        <taxon>ecological metagenomes</taxon>
    </lineage>
</organism>
<dbReference type="Pfam" id="PF12729">
    <property type="entry name" value="4HB_MCP_1"/>
    <property type="match status" value="1"/>
</dbReference>
<comment type="caution">
    <text evidence="7">The sequence shown here is derived from an EMBL/GenBank/DDBJ whole genome shotgun (WGS) entry which is preliminary data.</text>
</comment>